<dbReference type="GO" id="GO:0008270">
    <property type="term" value="F:zinc ion binding"/>
    <property type="evidence" value="ECO:0007669"/>
    <property type="project" value="UniProtKB-KW"/>
</dbReference>
<dbReference type="InterPro" id="IPR013083">
    <property type="entry name" value="Znf_RING/FYVE/PHD"/>
</dbReference>
<dbReference type="Gene3D" id="3.30.40.10">
    <property type="entry name" value="Zinc/RING finger domain, C3HC4 (zinc finger)"/>
    <property type="match status" value="1"/>
</dbReference>
<dbReference type="Proteomes" id="UP000187209">
    <property type="component" value="Unassembled WGS sequence"/>
</dbReference>
<evidence type="ECO:0000256" key="4">
    <source>
        <dbReference type="PROSITE-ProRule" id="PRU00175"/>
    </source>
</evidence>
<evidence type="ECO:0000256" key="1">
    <source>
        <dbReference type="ARBA" id="ARBA00022723"/>
    </source>
</evidence>
<dbReference type="InterPro" id="IPR017907">
    <property type="entry name" value="Znf_RING_CS"/>
</dbReference>
<evidence type="ECO:0000256" key="3">
    <source>
        <dbReference type="ARBA" id="ARBA00022833"/>
    </source>
</evidence>
<dbReference type="InterPro" id="IPR001841">
    <property type="entry name" value="Znf_RING"/>
</dbReference>
<keyword evidence="7" id="KW-1185">Reference proteome</keyword>
<dbReference type="OrthoDB" id="1302410at2759"/>
<dbReference type="AlphaFoldDB" id="A0A1R2CH07"/>
<feature type="domain" description="RING-type" evidence="5">
    <location>
        <begin position="16"/>
        <end position="55"/>
    </location>
</feature>
<keyword evidence="2 4" id="KW-0863">Zinc-finger</keyword>
<comment type="caution">
    <text evidence="6">The sequence shown here is derived from an EMBL/GenBank/DDBJ whole genome shotgun (WGS) entry which is preliminary data.</text>
</comment>
<sequence>MQSTLVKVDGFEGQNCTICLLPLVFPISKLSCNHIYCLECLLEWCKSHNTCPLCSQEIHTGFEIHEDGSIKETIFECKKAEKEMSLDCLDHRYFKQEITKLLRLCYELEVSRFKQRNSKGTPSEWRALQGIRSRLETLKLENESFVRFIPETLLDEVYCLNEDIDNLKIGIVPRKYEEQQEVQYYDDYSDEDYE</sequence>
<dbReference type="Pfam" id="PF13639">
    <property type="entry name" value="zf-RING_2"/>
    <property type="match status" value="1"/>
</dbReference>
<keyword evidence="3" id="KW-0862">Zinc</keyword>
<accession>A0A1R2CH07</accession>
<dbReference type="SUPFAM" id="SSF57850">
    <property type="entry name" value="RING/U-box"/>
    <property type="match status" value="1"/>
</dbReference>
<dbReference type="PROSITE" id="PS00518">
    <property type="entry name" value="ZF_RING_1"/>
    <property type="match status" value="1"/>
</dbReference>
<reference evidence="6 7" key="1">
    <citation type="submission" date="2016-11" db="EMBL/GenBank/DDBJ databases">
        <title>The macronuclear genome of Stentor coeruleus: a giant cell with tiny introns.</title>
        <authorList>
            <person name="Slabodnick M."/>
            <person name="Ruby J.G."/>
            <person name="Reiff S.B."/>
            <person name="Swart E.C."/>
            <person name="Gosai S."/>
            <person name="Prabakaran S."/>
            <person name="Witkowska E."/>
            <person name="Larue G.E."/>
            <person name="Fisher S."/>
            <person name="Freeman R.M."/>
            <person name="Gunawardena J."/>
            <person name="Chu W."/>
            <person name="Stover N.A."/>
            <person name="Gregory B.D."/>
            <person name="Nowacki M."/>
            <person name="Derisi J."/>
            <person name="Roy S.W."/>
            <person name="Marshall W.F."/>
            <person name="Sood P."/>
        </authorList>
    </citation>
    <scope>NUCLEOTIDE SEQUENCE [LARGE SCALE GENOMIC DNA]</scope>
    <source>
        <strain evidence="6">WM001</strain>
    </source>
</reference>
<evidence type="ECO:0000313" key="6">
    <source>
        <dbReference type="EMBL" id="OMJ88281.1"/>
    </source>
</evidence>
<protein>
    <recommendedName>
        <fullName evidence="5">RING-type domain-containing protein</fullName>
    </recommendedName>
</protein>
<evidence type="ECO:0000259" key="5">
    <source>
        <dbReference type="PROSITE" id="PS50089"/>
    </source>
</evidence>
<gene>
    <name evidence="6" type="ORF">SteCoe_9779</name>
</gene>
<proteinExistence type="predicted"/>
<organism evidence="6 7">
    <name type="scientific">Stentor coeruleus</name>
    <dbReference type="NCBI Taxonomy" id="5963"/>
    <lineage>
        <taxon>Eukaryota</taxon>
        <taxon>Sar</taxon>
        <taxon>Alveolata</taxon>
        <taxon>Ciliophora</taxon>
        <taxon>Postciliodesmatophora</taxon>
        <taxon>Heterotrichea</taxon>
        <taxon>Heterotrichida</taxon>
        <taxon>Stentoridae</taxon>
        <taxon>Stentor</taxon>
    </lineage>
</organism>
<evidence type="ECO:0000313" key="7">
    <source>
        <dbReference type="Proteomes" id="UP000187209"/>
    </source>
</evidence>
<dbReference type="EMBL" id="MPUH01000154">
    <property type="protein sequence ID" value="OMJ88281.1"/>
    <property type="molecule type" value="Genomic_DNA"/>
</dbReference>
<name>A0A1R2CH07_9CILI</name>
<dbReference type="PROSITE" id="PS50089">
    <property type="entry name" value="ZF_RING_2"/>
    <property type="match status" value="1"/>
</dbReference>
<keyword evidence="1" id="KW-0479">Metal-binding</keyword>
<evidence type="ECO:0000256" key="2">
    <source>
        <dbReference type="ARBA" id="ARBA00022771"/>
    </source>
</evidence>